<dbReference type="GO" id="GO:0004519">
    <property type="term" value="F:endonuclease activity"/>
    <property type="evidence" value="ECO:0007669"/>
    <property type="project" value="UniProtKB-KW"/>
</dbReference>
<feature type="region of interest" description="Disordered" evidence="7">
    <location>
        <begin position="1"/>
        <end position="32"/>
    </location>
</feature>
<evidence type="ECO:0000256" key="3">
    <source>
        <dbReference type="ARBA" id="ARBA00022722"/>
    </source>
</evidence>
<dbReference type="Gene3D" id="3.10.10.10">
    <property type="entry name" value="HIV Type 1 Reverse Transcriptase, subunit A, domain 1"/>
    <property type="match status" value="1"/>
</dbReference>
<dbReference type="SUPFAM" id="SSF56672">
    <property type="entry name" value="DNA/RNA polymerases"/>
    <property type="match status" value="1"/>
</dbReference>
<evidence type="ECO:0000256" key="4">
    <source>
        <dbReference type="ARBA" id="ARBA00022759"/>
    </source>
</evidence>
<dbReference type="InterPro" id="IPR043502">
    <property type="entry name" value="DNA/RNA_pol_sf"/>
</dbReference>
<comment type="caution">
    <text evidence="9">The sequence shown here is derived from an EMBL/GenBank/DDBJ whole genome shotgun (WGS) entry which is preliminary data.</text>
</comment>
<sequence>MSTHLVPSRDQVGQTDPNPLIEKSPSPPPMEPKPLLSHLKYAYLDKEQQLPIIIANNLHQEQEDKLLEVLRQHKKAIGWKLSDLPCINPSLCMHRILMEEEIKPIRQQQRRLNPTILDVVKKEVTKLFVVGIIYPISDSQWVSLVQVVPKKSGMTIMKNQQNELDCMEVFMDDFMVYADSFEACLSNLSKELKNQLTSAPILQALNWALPFEPMCDASNSALGAVLSQRARVGQPMHVIAYASRTMDSTQQNYTTTEKELLAIVFVLDKFRSYLLGSKIIVFSDHAALRYLLKKPDAKPRLIRWMLLLQEFYLEVRDKKGVENSVADHLSRIDKESKLIPIRDEFPDEQLLYIKSATP</sequence>
<dbReference type="EMBL" id="QJKJ01006185">
    <property type="protein sequence ID" value="RDX87579.1"/>
    <property type="molecule type" value="Genomic_DNA"/>
</dbReference>
<dbReference type="FunFam" id="3.10.20.370:FF:000001">
    <property type="entry name" value="Retrovirus-related Pol polyprotein from transposon 17.6-like protein"/>
    <property type="match status" value="1"/>
</dbReference>
<dbReference type="InterPro" id="IPR041373">
    <property type="entry name" value="RT_RNaseH"/>
</dbReference>
<evidence type="ECO:0000256" key="6">
    <source>
        <dbReference type="ARBA" id="ARBA00022918"/>
    </source>
</evidence>
<evidence type="ECO:0000256" key="1">
    <source>
        <dbReference type="ARBA" id="ARBA00022679"/>
    </source>
</evidence>
<dbReference type="Gene3D" id="3.10.20.370">
    <property type="match status" value="1"/>
</dbReference>
<dbReference type="PANTHER" id="PTHR34072:SF57">
    <property type="entry name" value="RNA-DIRECTED DNA POLYMERASE"/>
    <property type="match status" value="1"/>
</dbReference>
<dbReference type="Proteomes" id="UP000257109">
    <property type="component" value="Unassembled WGS sequence"/>
</dbReference>
<organism evidence="9 10">
    <name type="scientific">Mucuna pruriens</name>
    <name type="common">Velvet bean</name>
    <name type="synonym">Dolichos pruriens</name>
    <dbReference type="NCBI Taxonomy" id="157652"/>
    <lineage>
        <taxon>Eukaryota</taxon>
        <taxon>Viridiplantae</taxon>
        <taxon>Streptophyta</taxon>
        <taxon>Embryophyta</taxon>
        <taxon>Tracheophyta</taxon>
        <taxon>Spermatophyta</taxon>
        <taxon>Magnoliopsida</taxon>
        <taxon>eudicotyledons</taxon>
        <taxon>Gunneridae</taxon>
        <taxon>Pentapetalae</taxon>
        <taxon>rosids</taxon>
        <taxon>fabids</taxon>
        <taxon>Fabales</taxon>
        <taxon>Fabaceae</taxon>
        <taxon>Papilionoideae</taxon>
        <taxon>50 kb inversion clade</taxon>
        <taxon>NPAAA clade</taxon>
        <taxon>indigoferoid/millettioid clade</taxon>
        <taxon>Phaseoleae</taxon>
        <taxon>Mucuna</taxon>
    </lineage>
</organism>
<proteinExistence type="predicted"/>
<keyword evidence="6" id="KW-0695">RNA-directed DNA polymerase</keyword>
<feature type="non-terminal residue" evidence="9">
    <location>
        <position position="1"/>
    </location>
</feature>
<dbReference type="OrthoDB" id="1733993at2759"/>
<dbReference type="PANTHER" id="PTHR34072">
    <property type="entry name" value="ENZYMATIC POLYPROTEIN-RELATED"/>
    <property type="match status" value="1"/>
</dbReference>
<dbReference type="GO" id="GO:0003964">
    <property type="term" value="F:RNA-directed DNA polymerase activity"/>
    <property type="evidence" value="ECO:0007669"/>
    <property type="project" value="UniProtKB-KW"/>
</dbReference>
<keyword evidence="2" id="KW-0548">Nucleotidyltransferase</keyword>
<keyword evidence="5" id="KW-0378">Hydrolase</keyword>
<keyword evidence="3" id="KW-0540">Nuclease</keyword>
<protein>
    <submittedName>
        <fullName evidence="9">Retrovirus-related Pol polyprotein from transposon 17.6</fullName>
    </submittedName>
</protein>
<dbReference type="GO" id="GO:0016787">
    <property type="term" value="F:hydrolase activity"/>
    <property type="evidence" value="ECO:0007669"/>
    <property type="project" value="UniProtKB-KW"/>
</dbReference>
<keyword evidence="4" id="KW-0255">Endonuclease</keyword>
<evidence type="ECO:0000256" key="2">
    <source>
        <dbReference type="ARBA" id="ARBA00022695"/>
    </source>
</evidence>
<keyword evidence="1" id="KW-0808">Transferase</keyword>
<dbReference type="AlphaFoldDB" id="A0A371GAM8"/>
<evidence type="ECO:0000259" key="8">
    <source>
        <dbReference type="Pfam" id="PF17917"/>
    </source>
</evidence>
<evidence type="ECO:0000313" key="10">
    <source>
        <dbReference type="Proteomes" id="UP000257109"/>
    </source>
</evidence>
<evidence type="ECO:0000313" key="9">
    <source>
        <dbReference type="EMBL" id="RDX87579.1"/>
    </source>
</evidence>
<gene>
    <name evidence="9" type="primary">pol</name>
    <name evidence="9" type="ORF">CR513_30924</name>
</gene>
<evidence type="ECO:0000256" key="5">
    <source>
        <dbReference type="ARBA" id="ARBA00022801"/>
    </source>
</evidence>
<name>A0A371GAM8_MUCPR</name>
<feature type="compositionally biased region" description="Polar residues" evidence="7">
    <location>
        <begin position="1"/>
        <end position="17"/>
    </location>
</feature>
<evidence type="ECO:0000256" key="7">
    <source>
        <dbReference type="SAM" id="MobiDB-lite"/>
    </source>
</evidence>
<reference evidence="9" key="1">
    <citation type="submission" date="2018-05" db="EMBL/GenBank/DDBJ databases">
        <title>Draft genome of Mucuna pruriens seed.</title>
        <authorList>
            <person name="Nnadi N.E."/>
            <person name="Vos R."/>
            <person name="Hasami M.H."/>
            <person name="Devisetty U.K."/>
            <person name="Aguiy J.C."/>
        </authorList>
    </citation>
    <scope>NUCLEOTIDE SEQUENCE [LARGE SCALE GENOMIC DNA]</scope>
    <source>
        <strain evidence="9">JCA_2017</strain>
    </source>
</reference>
<accession>A0A371GAM8</accession>
<feature type="domain" description="Reverse transcriptase RNase H-like" evidence="8">
    <location>
        <begin position="210"/>
        <end position="311"/>
    </location>
</feature>
<dbReference type="Pfam" id="PF17917">
    <property type="entry name" value="RT_RNaseH"/>
    <property type="match status" value="1"/>
</dbReference>
<dbReference type="CDD" id="cd09274">
    <property type="entry name" value="RNase_HI_RT_Ty3"/>
    <property type="match status" value="1"/>
</dbReference>
<keyword evidence="10" id="KW-1185">Reference proteome</keyword>